<dbReference type="InterPro" id="IPR050855">
    <property type="entry name" value="NDM-1-like"/>
</dbReference>
<reference evidence="4" key="3">
    <citation type="journal article" date="2022" name="Res Sq">
        <title>Evolution of multicellular longitudinally dividing oral cavity symbionts (Neisseriaceae).</title>
        <authorList>
            <person name="Nyongesa S."/>
            <person name="Weber P."/>
            <person name="Bernet E."/>
            <person name="Pullido F."/>
            <person name="Nieckarz M."/>
            <person name="Delaby M."/>
            <person name="Nieves C."/>
            <person name="Viehboeck T."/>
            <person name="Krause N."/>
            <person name="Rivera-Millot A."/>
            <person name="Nakamura A."/>
            <person name="Vischer N."/>
            <person name="VanNieuwenhze M."/>
            <person name="Brun Y."/>
            <person name="Cava F."/>
            <person name="Bulgheresi S."/>
            <person name="Veyrier F."/>
        </authorList>
    </citation>
    <scope>NUCLEOTIDE SEQUENCE</scope>
    <source>
        <strain evidence="4">1258/02</strain>
    </source>
</reference>
<dbReference type="Gene3D" id="3.60.15.10">
    <property type="entry name" value="Ribonuclease Z/Hydroxyacylglutathione hydrolase-like"/>
    <property type="match status" value="1"/>
</dbReference>
<dbReference type="InterPro" id="IPR036866">
    <property type="entry name" value="RibonucZ/Hydroxyglut_hydro"/>
</dbReference>
<dbReference type="SMART" id="SM00849">
    <property type="entry name" value="Lactamase_B"/>
    <property type="match status" value="1"/>
</dbReference>
<keyword evidence="5" id="KW-1185">Reference proteome</keyword>
<dbReference type="Pfam" id="PF00753">
    <property type="entry name" value="Lactamase_B"/>
    <property type="match status" value="1"/>
</dbReference>
<sequence>MKTSAFIAMLGLAAPLAMADNLKYEVFNPGHNSIFAVTSVIVEGDKEVMLVDSQFQRNDAETLVQKIKAIGKPLNTIYISHGDPDFYFGLEPVIQAFPNARVIATPETVQHIKGNVIAKNDYWGPIMKENAPRALVIPQAYAGKTLQVGSSHIEIRNRDNDPHRTYLWVPSTKTILGGINLVSGEHMWVADSQSPESRQQWQRTLSGMQKLKPKQVIPAHFVGNIGNGVSSIGFTQKYLSDFERNAAASGNSTELVAKMKQAYPGLGGAESLDISAKVIKGEMKW</sequence>
<dbReference type="InterPro" id="IPR001279">
    <property type="entry name" value="Metallo-B-lactamas"/>
</dbReference>
<dbReference type="Proteomes" id="UP000294721">
    <property type="component" value="Unassembled WGS sequence"/>
</dbReference>
<evidence type="ECO:0000259" key="2">
    <source>
        <dbReference type="SMART" id="SM00849"/>
    </source>
</evidence>
<protein>
    <submittedName>
        <fullName evidence="3">Glyoxylase-like metal-dependent hydrolase (Beta-lactamase superfamily II)</fullName>
    </submittedName>
    <submittedName>
        <fullName evidence="4">MBL fold metallo-hydrolase</fullName>
    </submittedName>
</protein>
<proteinExistence type="predicted"/>
<feature type="chain" id="PRO_5042180715" evidence="1">
    <location>
        <begin position="20"/>
        <end position="285"/>
    </location>
</feature>
<keyword evidence="1" id="KW-0732">Signal</keyword>
<dbReference type="AlphaFoldDB" id="A0AAE9KJ48"/>
<dbReference type="EMBL" id="SLXE01000034">
    <property type="protein sequence ID" value="TCP01005.1"/>
    <property type="molecule type" value="Genomic_DNA"/>
</dbReference>
<dbReference type="Proteomes" id="UP000829756">
    <property type="component" value="Chromosome"/>
</dbReference>
<organism evidence="4 6">
    <name type="scientific">Uruburuella suis</name>
    <dbReference type="NCBI Taxonomy" id="252130"/>
    <lineage>
        <taxon>Bacteria</taxon>
        <taxon>Pseudomonadati</taxon>
        <taxon>Pseudomonadota</taxon>
        <taxon>Betaproteobacteria</taxon>
        <taxon>Neisseriales</taxon>
        <taxon>Neisseriaceae</taxon>
        <taxon>Uruburuella</taxon>
    </lineage>
</organism>
<evidence type="ECO:0000256" key="1">
    <source>
        <dbReference type="SAM" id="SignalP"/>
    </source>
</evidence>
<dbReference type="CDD" id="cd07739">
    <property type="entry name" value="metallo-hydrolase-like_MBL-fold"/>
    <property type="match status" value="1"/>
</dbReference>
<evidence type="ECO:0000313" key="3">
    <source>
        <dbReference type="EMBL" id="TCP01005.1"/>
    </source>
</evidence>
<accession>A0AAE9KJ48</accession>
<evidence type="ECO:0000313" key="5">
    <source>
        <dbReference type="Proteomes" id="UP000294721"/>
    </source>
</evidence>
<reference evidence="3 5" key="1">
    <citation type="submission" date="2019-03" db="EMBL/GenBank/DDBJ databases">
        <title>Genomic Encyclopedia of Type Strains, Phase IV (KMG-IV): sequencing the most valuable type-strain genomes for metagenomic binning, comparative biology and taxonomic classification.</title>
        <authorList>
            <person name="Goeker M."/>
        </authorList>
    </citation>
    <scope>NUCLEOTIDE SEQUENCE [LARGE SCALE GENOMIC DNA]</scope>
    <source>
        <strain evidence="3 5">DSM 17474</strain>
    </source>
</reference>
<feature type="domain" description="Metallo-beta-lactamase" evidence="2">
    <location>
        <begin position="36"/>
        <end position="220"/>
    </location>
</feature>
<name>A0AAE9KJ48_9NEIS</name>
<dbReference type="EMBL" id="CP091507">
    <property type="protein sequence ID" value="UOO80043.1"/>
    <property type="molecule type" value="Genomic_DNA"/>
</dbReference>
<gene>
    <name evidence="3" type="ORF">EV680_1349</name>
    <name evidence="4" type="ORF">LVJ78_03235</name>
</gene>
<evidence type="ECO:0000313" key="6">
    <source>
        <dbReference type="Proteomes" id="UP000829756"/>
    </source>
</evidence>
<evidence type="ECO:0000313" key="4">
    <source>
        <dbReference type="EMBL" id="UOO80043.1"/>
    </source>
</evidence>
<feature type="signal peptide" evidence="1">
    <location>
        <begin position="1"/>
        <end position="19"/>
    </location>
</feature>
<reference evidence="4" key="2">
    <citation type="submission" date="2021-12" db="EMBL/GenBank/DDBJ databases">
        <authorList>
            <person name="Veyrier F.J."/>
        </authorList>
    </citation>
    <scope>NUCLEOTIDE SEQUENCE</scope>
    <source>
        <strain evidence="4">1258/02</strain>
    </source>
</reference>
<dbReference type="SUPFAM" id="SSF56281">
    <property type="entry name" value="Metallo-hydrolase/oxidoreductase"/>
    <property type="match status" value="1"/>
</dbReference>
<dbReference type="PANTHER" id="PTHR42951">
    <property type="entry name" value="METALLO-BETA-LACTAMASE DOMAIN-CONTAINING"/>
    <property type="match status" value="1"/>
</dbReference>
<dbReference type="RefSeq" id="WP_132954668.1">
    <property type="nucleotide sequence ID" value="NZ_CP091507.1"/>
</dbReference>
<dbReference type="KEGG" id="usu:LVJ78_03235"/>
<dbReference type="PANTHER" id="PTHR42951:SF14">
    <property type="entry name" value="METALLO-BETA-LACTAMASE SUPERFAMILY PROTEIN"/>
    <property type="match status" value="1"/>
</dbReference>